<dbReference type="Gene3D" id="1.10.555.10">
    <property type="entry name" value="Rho GTPase activation protein"/>
    <property type="match status" value="1"/>
</dbReference>
<dbReference type="PANTHER" id="PTHR23106:SF24">
    <property type="entry name" value="ANGIOGENIC FACTOR WITH G PATCH AND FHA DOMAINS 1"/>
    <property type="match status" value="1"/>
</dbReference>
<dbReference type="InterPro" id="IPR008936">
    <property type="entry name" value="Rho_GTPase_activation_prot"/>
</dbReference>
<dbReference type="GO" id="GO:0007165">
    <property type="term" value="P:signal transduction"/>
    <property type="evidence" value="ECO:0007669"/>
    <property type="project" value="InterPro"/>
</dbReference>
<dbReference type="GO" id="GO:0046872">
    <property type="term" value="F:metal ion binding"/>
    <property type="evidence" value="ECO:0007669"/>
    <property type="project" value="UniProtKB-KW"/>
</dbReference>
<dbReference type="SMART" id="SM00443">
    <property type="entry name" value="G_patch"/>
    <property type="match status" value="1"/>
</dbReference>
<dbReference type="InterPro" id="IPR002219">
    <property type="entry name" value="PKC_DAG/PE"/>
</dbReference>
<accession>A0A1I8AZH8</accession>
<evidence type="ECO:0000256" key="2">
    <source>
        <dbReference type="ARBA" id="ARBA00022833"/>
    </source>
</evidence>
<feature type="region of interest" description="Disordered" evidence="4">
    <location>
        <begin position="132"/>
        <end position="154"/>
    </location>
</feature>
<dbReference type="GO" id="GO:0003676">
    <property type="term" value="F:nucleic acid binding"/>
    <property type="evidence" value="ECO:0007669"/>
    <property type="project" value="InterPro"/>
</dbReference>
<dbReference type="InterPro" id="IPR000198">
    <property type="entry name" value="RhoGAP_dom"/>
</dbReference>
<evidence type="ECO:0000313" key="9">
    <source>
        <dbReference type="WBParaSite" id="MhA1_Contig1126.frz3.gene2"/>
    </source>
</evidence>
<dbReference type="CDD" id="cd20821">
    <property type="entry name" value="C1_MgcRacGAP"/>
    <property type="match status" value="1"/>
</dbReference>
<evidence type="ECO:0000259" key="5">
    <source>
        <dbReference type="PROSITE" id="PS50081"/>
    </source>
</evidence>
<dbReference type="Pfam" id="PF00620">
    <property type="entry name" value="RhoGAP"/>
    <property type="match status" value="1"/>
</dbReference>
<dbReference type="Pfam" id="PF17780">
    <property type="entry name" value="OCRE"/>
    <property type="match status" value="1"/>
</dbReference>
<evidence type="ECO:0000256" key="3">
    <source>
        <dbReference type="SAM" id="Coils"/>
    </source>
</evidence>
<dbReference type="Proteomes" id="UP000095281">
    <property type="component" value="Unplaced"/>
</dbReference>
<dbReference type="PROSITE" id="PS50238">
    <property type="entry name" value="RHOGAP"/>
    <property type="match status" value="1"/>
</dbReference>
<dbReference type="Pfam" id="PF01585">
    <property type="entry name" value="G-patch"/>
    <property type="match status" value="1"/>
</dbReference>
<evidence type="ECO:0000256" key="1">
    <source>
        <dbReference type="ARBA" id="ARBA00022723"/>
    </source>
</evidence>
<proteinExistence type="predicted"/>
<dbReference type="SMART" id="SM00324">
    <property type="entry name" value="RhoGAP"/>
    <property type="match status" value="1"/>
</dbReference>
<evidence type="ECO:0000259" key="6">
    <source>
        <dbReference type="PROSITE" id="PS50174"/>
    </source>
</evidence>
<dbReference type="InterPro" id="IPR041591">
    <property type="entry name" value="OCRE"/>
</dbReference>
<dbReference type="PROSITE" id="PS50081">
    <property type="entry name" value="ZF_DAG_PE_2"/>
    <property type="match status" value="1"/>
</dbReference>
<dbReference type="WBParaSite" id="MhA1_Contig1126.frz3.gene2">
    <property type="protein sequence ID" value="MhA1_Contig1126.frz3.gene2"/>
    <property type="gene ID" value="MhA1_Contig1126.frz3.gene2"/>
</dbReference>
<dbReference type="AlphaFoldDB" id="A0A1I8AZH8"/>
<feature type="domain" description="G-patch" evidence="6">
    <location>
        <begin position="976"/>
        <end position="1022"/>
    </location>
</feature>
<dbReference type="PANTHER" id="PTHR23106">
    <property type="entry name" value="ANGIOGENIC FACTOR WITH G PATCH AND FHA DOMAINS 1"/>
    <property type="match status" value="1"/>
</dbReference>
<organism evidence="8 9">
    <name type="scientific">Meloidogyne hapla</name>
    <name type="common">Root-knot nematode worm</name>
    <dbReference type="NCBI Taxonomy" id="6305"/>
    <lineage>
        <taxon>Eukaryota</taxon>
        <taxon>Metazoa</taxon>
        <taxon>Ecdysozoa</taxon>
        <taxon>Nematoda</taxon>
        <taxon>Chromadorea</taxon>
        <taxon>Rhabditida</taxon>
        <taxon>Tylenchina</taxon>
        <taxon>Tylenchomorpha</taxon>
        <taxon>Tylenchoidea</taxon>
        <taxon>Meloidogynidae</taxon>
        <taxon>Meloidogyninae</taxon>
        <taxon>Meloidogyne</taxon>
    </lineage>
</organism>
<protein>
    <submittedName>
        <fullName evidence="9">Rac GTPase-activating protein 1</fullName>
    </submittedName>
</protein>
<dbReference type="PROSITE" id="PS50174">
    <property type="entry name" value="G_PATCH"/>
    <property type="match status" value="1"/>
</dbReference>
<keyword evidence="1" id="KW-0479">Metal-binding</keyword>
<dbReference type="InterPro" id="IPR046349">
    <property type="entry name" value="C1-like_sf"/>
</dbReference>
<keyword evidence="3" id="KW-0175">Coiled coil</keyword>
<dbReference type="InterPro" id="IPR000467">
    <property type="entry name" value="G_patch_dom"/>
</dbReference>
<evidence type="ECO:0000313" key="8">
    <source>
        <dbReference type="Proteomes" id="UP000095281"/>
    </source>
</evidence>
<dbReference type="SUPFAM" id="SSF48350">
    <property type="entry name" value="GTPase activation domain, GAP"/>
    <property type="match status" value="1"/>
</dbReference>
<keyword evidence="8" id="KW-1185">Reference proteome</keyword>
<feature type="domain" description="Rho-GAP" evidence="7">
    <location>
        <begin position="354"/>
        <end position="540"/>
    </location>
</feature>
<name>A0A1I8AZH8_MELHA</name>
<sequence>MQRTFLRSDTEDLTRLHQYYNSSTISRSLRHDELERVKGEQNQLIDKNKQLEEALRRSRRELIGAKKEIEQLRVANRNLAKDRHSQEQRPRDTTYLVQSRDTTYTKSKEMLASQHSSQSSDVFENNLTYDVPKNNRKRTADEQHQNASGANGSVCAAKRSLLRKSIESNDTKGESSEYVTACSQSENIEEVNQTKIITEPKTQRRSRRSISLPPDEVPSAEVVSSNQSRILKPHKRENSRLIGVKNTRISSSCDDFNHCLSPNSRSKFRRDLSPPFIDDNPFDTEHAEHVFTTKRNFLRIHCGRCEVAIRFGVLYVKCQRCKATFHEQCRKQAPLPCVIRILTPKPSGPKCGRPRLGDFCADCRPMVPPLITYCTYHLDNCHDLPFEDIYSNCGIAREVELITKLFQSNKIFPKLDNYNLLSVAGCVRRFLAQVREPVVPFTYGKDIIKCLEDTSKACNLTSLIGDLPTAHMDTLAHLTRHWKRLSTISNDRLTVKALSALLGPLVFGSDRTESPIQNGAAVNAMEALLLLPIEFWINITSSPGTSHSSLSRNPSQRSNNNQTPKVFSVADLVKQTASQFVFENVLPGFVYYNEYGAYYNHDTGYFYYPESSLYFHPFTQLYYYYNEQTKNYEIYKNEDRNDNWTKKNYKRRATNLFGEEFVLDAKIEDIVVAELIFDLVDKCSFLSGDYSNRKTKKRKIFDEEIFDEFNVCTSQTYFDPALSSDDEMFEKENNEELNRRIDEEQITCNAPCIRLLEFPSNNLHIITILGASIGFGQNADIQLLLNSEQFLNKEILFYINYFEEENSGIYKLKVEIDDIILKLNGKQILLNNEYIICHGDQIQIGNSHSLNIHIHRGLNTCQGCEPGILNSLNQSSEQINIKKYSKNVEHHRQLKLIKQQYGLLDNNQDFQNNEYLDRAKQRRKLNNSNLLQINDNKKINEAGGIYIGCKAAPVPGCSTDSVNLYSSVSRKEAISENNKGFKLLKGMGWNEGEGLGKTNQGMKGPIETIIKNDRKGLGMFTKNIKENVANGKLAILEKIRQRYEQINQK</sequence>
<reference evidence="9" key="1">
    <citation type="submission" date="2016-11" db="UniProtKB">
        <authorList>
            <consortium name="WormBaseParasite"/>
        </authorList>
    </citation>
    <scope>IDENTIFICATION</scope>
</reference>
<dbReference type="Gene3D" id="3.30.60.20">
    <property type="match status" value="1"/>
</dbReference>
<dbReference type="PROSITE" id="PS00479">
    <property type="entry name" value="ZF_DAG_PE_1"/>
    <property type="match status" value="1"/>
</dbReference>
<feature type="coiled-coil region" evidence="3">
    <location>
        <begin position="34"/>
        <end position="89"/>
    </location>
</feature>
<keyword evidence="2" id="KW-0862">Zinc</keyword>
<evidence type="ECO:0000256" key="4">
    <source>
        <dbReference type="SAM" id="MobiDB-lite"/>
    </source>
</evidence>
<evidence type="ECO:0000259" key="7">
    <source>
        <dbReference type="PROSITE" id="PS50238"/>
    </source>
</evidence>
<feature type="domain" description="Phorbol-ester/DAG-type" evidence="5">
    <location>
        <begin position="288"/>
        <end position="337"/>
    </location>
</feature>
<dbReference type="InterPro" id="IPR053027">
    <property type="entry name" value="AGGF1"/>
</dbReference>
<feature type="region of interest" description="Disordered" evidence="4">
    <location>
        <begin position="199"/>
        <end position="231"/>
    </location>
</feature>
<dbReference type="SUPFAM" id="SSF57889">
    <property type="entry name" value="Cysteine-rich domain"/>
    <property type="match status" value="1"/>
</dbReference>